<feature type="domain" description="AprE-like beta-barrel" evidence="3">
    <location>
        <begin position="281"/>
        <end position="385"/>
    </location>
</feature>
<keyword evidence="2" id="KW-1133">Transmembrane helix</keyword>
<organism evidence="4 5">
    <name type="scientific">Paraburkholderia caffeinitolerans</name>
    <dbReference type="NCBI Taxonomy" id="1723730"/>
    <lineage>
        <taxon>Bacteria</taxon>
        <taxon>Pseudomonadati</taxon>
        <taxon>Pseudomonadota</taxon>
        <taxon>Betaproteobacteria</taxon>
        <taxon>Burkholderiales</taxon>
        <taxon>Burkholderiaceae</taxon>
        <taxon>Paraburkholderia</taxon>
    </lineage>
</organism>
<dbReference type="InterPro" id="IPR050739">
    <property type="entry name" value="MFP"/>
</dbReference>
<dbReference type="PRINTS" id="PR01490">
    <property type="entry name" value="RTXTOXIND"/>
</dbReference>
<keyword evidence="5" id="KW-1185">Reference proteome</keyword>
<name>A0A6J5GLI9_9BURK</name>
<protein>
    <submittedName>
        <fullName evidence="4">Colicin V secretion protein CvaA</fullName>
    </submittedName>
</protein>
<evidence type="ECO:0000256" key="1">
    <source>
        <dbReference type="SAM" id="Coils"/>
    </source>
</evidence>
<reference evidence="4 5" key="1">
    <citation type="submission" date="2020-04" db="EMBL/GenBank/DDBJ databases">
        <authorList>
            <person name="De Canck E."/>
        </authorList>
    </citation>
    <scope>NUCLEOTIDE SEQUENCE [LARGE SCALE GENOMIC DNA]</scope>
    <source>
        <strain evidence="4 5">LMG 28688</strain>
    </source>
</reference>
<dbReference type="Gene3D" id="2.40.30.170">
    <property type="match status" value="1"/>
</dbReference>
<dbReference type="AlphaFoldDB" id="A0A6J5GLI9"/>
<dbReference type="Pfam" id="PF26002">
    <property type="entry name" value="Beta-barrel_AprE"/>
    <property type="match status" value="1"/>
</dbReference>
<feature type="coiled-coil region" evidence="1">
    <location>
        <begin position="189"/>
        <end position="223"/>
    </location>
</feature>
<dbReference type="PANTHER" id="PTHR30386">
    <property type="entry name" value="MEMBRANE FUSION SUBUNIT OF EMRAB-TOLC MULTIDRUG EFFLUX PUMP"/>
    <property type="match status" value="1"/>
</dbReference>
<dbReference type="EMBL" id="CADIKL010000032">
    <property type="protein sequence ID" value="CAB3800382.1"/>
    <property type="molecule type" value="Genomic_DNA"/>
</dbReference>
<keyword evidence="2" id="KW-0472">Membrane</keyword>
<feature type="transmembrane region" description="Helical" evidence="2">
    <location>
        <begin position="16"/>
        <end position="34"/>
    </location>
</feature>
<evidence type="ECO:0000259" key="3">
    <source>
        <dbReference type="Pfam" id="PF26002"/>
    </source>
</evidence>
<dbReference type="InterPro" id="IPR058982">
    <property type="entry name" value="Beta-barrel_AprE"/>
</dbReference>
<gene>
    <name evidence="4" type="primary">cvaA</name>
    <name evidence="4" type="ORF">LMG28688_05131</name>
</gene>
<sequence>MEPIYLPEFRDIRWRWIAYAASTIVVLGVVFAFTHEVELKQDVRCEIVSPAEIKIQGASGLISSIYVQPPEQVSAGQPLFRVERDLSLATDGRRRTAFDAQVRDEERRAADARYTQRRIELTTQLSTARSNEASRHAELTELGVQGAQNSLLVNEAQKKLARLESVSDYVAADRVEQARADLHQSRIASAEAASRRQQAQAAIADLQNTQTALAAQLKELESSHARELQEADVRFEQNRRDATISAPQAGMVTFSRLVQGSTLQPDDVAMVIVTDPKQPLRAELRIPSRRRGFVHEGQTVRLKFDAFPYARFGSYEARINSISHTTVAAASPPTGADAAAAATGGAPPEQGDEYVAWVTLPGNTFHYGSQRFDILPGMQATASVVVERRTIAEWVLEPLFKIVRG</sequence>
<evidence type="ECO:0000313" key="5">
    <source>
        <dbReference type="Proteomes" id="UP000494119"/>
    </source>
</evidence>
<dbReference type="PANTHER" id="PTHR30386:SF28">
    <property type="entry name" value="EXPORTED PROTEIN"/>
    <property type="match status" value="1"/>
</dbReference>
<evidence type="ECO:0000256" key="2">
    <source>
        <dbReference type="SAM" id="Phobius"/>
    </source>
</evidence>
<proteinExistence type="predicted"/>
<evidence type="ECO:0000313" key="4">
    <source>
        <dbReference type="EMBL" id="CAB3800382.1"/>
    </source>
</evidence>
<accession>A0A6J5GLI9</accession>
<keyword evidence="2" id="KW-0812">Transmembrane</keyword>
<dbReference type="Proteomes" id="UP000494119">
    <property type="component" value="Unassembled WGS sequence"/>
</dbReference>
<dbReference type="RefSeq" id="WP_129561937.1">
    <property type="nucleotide sequence ID" value="NZ_CADIKL010000032.1"/>
</dbReference>
<keyword evidence="1" id="KW-0175">Coiled coil</keyword>